<accession>A0ABQ5S682</accession>
<name>A0ABQ5S682_9CHLO</name>
<keyword evidence="2" id="KW-1185">Reference proteome</keyword>
<proteinExistence type="predicted"/>
<dbReference type="EMBL" id="BSDZ01000022">
    <property type="protein sequence ID" value="GLI65201.1"/>
    <property type="molecule type" value="Genomic_DNA"/>
</dbReference>
<protein>
    <submittedName>
        <fullName evidence="1">Uncharacterized protein</fullName>
    </submittedName>
</protein>
<reference evidence="1 2" key="1">
    <citation type="journal article" date="2023" name="IScience">
        <title>Expanded male sex-determining region conserved during the evolution of homothallism in the green alga Volvox.</title>
        <authorList>
            <person name="Yamamoto K."/>
            <person name="Matsuzaki R."/>
            <person name="Mahakham W."/>
            <person name="Heman W."/>
            <person name="Sekimoto H."/>
            <person name="Kawachi M."/>
            <person name="Minakuchi Y."/>
            <person name="Toyoda A."/>
            <person name="Nozaki H."/>
        </authorList>
    </citation>
    <scope>NUCLEOTIDE SEQUENCE [LARGE SCALE GENOMIC DNA]</scope>
    <source>
        <strain evidence="1 2">NIES-4468</strain>
    </source>
</reference>
<gene>
    <name evidence="1" type="ORF">VaNZ11_008672</name>
</gene>
<sequence>MSHINKACGPLLLRRRSALPVLLTVLAIGFALMAIAQSAARGRFPTLKSACIEVPGYEALPDYGIELRSGFSFPQNDDEGKDYPNASSALLACDSDPTCVGYNTDGVTITQAGLISVAYVSELRTCLWIKIGSSEAYSGYTRRPYLSWSAADSATVFVDTASAAAAKEACDQNPACTAWNTAGQFAIGAVDTQAFPASPGGTTLYLKPVCRDKFGYTSYYGYTLSGLSGVSGLGTGKMPGGGADAADFCRLDYRCTAFSTDGSYAIGGVDLNNVGGTTCTYVKEPCAPIRGFAAVNDQNSHSAPDSRPYYNCFSDVYKACLNDPECIAFNNVRNIWKVEPDDYVDAPGICFYLKL</sequence>
<evidence type="ECO:0000313" key="1">
    <source>
        <dbReference type="EMBL" id="GLI65201.1"/>
    </source>
</evidence>
<organism evidence="1 2">
    <name type="scientific">Volvox africanus</name>
    <dbReference type="NCBI Taxonomy" id="51714"/>
    <lineage>
        <taxon>Eukaryota</taxon>
        <taxon>Viridiplantae</taxon>
        <taxon>Chlorophyta</taxon>
        <taxon>core chlorophytes</taxon>
        <taxon>Chlorophyceae</taxon>
        <taxon>CS clade</taxon>
        <taxon>Chlamydomonadales</taxon>
        <taxon>Volvocaceae</taxon>
        <taxon>Volvox</taxon>
    </lineage>
</organism>
<dbReference type="Proteomes" id="UP001165090">
    <property type="component" value="Unassembled WGS sequence"/>
</dbReference>
<comment type="caution">
    <text evidence="1">The sequence shown here is derived from an EMBL/GenBank/DDBJ whole genome shotgun (WGS) entry which is preliminary data.</text>
</comment>
<evidence type="ECO:0000313" key="2">
    <source>
        <dbReference type="Proteomes" id="UP001165090"/>
    </source>
</evidence>